<dbReference type="Gene3D" id="3.40.50.620">
    <property type="entry name" value="HUPs"/>
    <property type="match status" value="1"/>
</dbReference>
<keyword evidence="13" id="KW-1185">Reference proteome</keyword>
<gene>
    <name evidence="10" type="primary">cysS</name>
    <name evidence="12" type="ORF">BIT28_27190</name>
</gene>
<comment type="subunit">
    <text evidence="2 10">Monomer.</text>
</comment>
<feature type="binding site" evidence="10">
    <location>
        <position position="248"/>
    </location>
    <ligand>
        <name>Zn(2+)</name>
        <dbReference type="ChEBI" id="CHEBI:29105"/>
    </ligand>
</feature>
<keyword evidence="5 10" id="KW-0547">Nucleotide-binding</keyword>
<dbReference type="EMBL" id="MJIL01000097">
    <property type="protein sequence ID" value="OLQ70506.1"/>
    <property type="molecule type" value="Genomic_DNA"/>
</dbReference>
<comment type="caution">
    <text evidence="12">The sequence shown here is derived from an EMBL/GenBank/DDBJ whole genome shotgun (WGS) entry which is preliminary data.</text>
</comment>
<dbReference type="PANTHER" id="PTHR10890:SF3">
    <property type="entry name" value="CYSTEINE--TRNA LIGASE, CYTOPLASMIC"/>
    <property type="match status" value="1"/>
</dbReference>
<evidence type="ECO:0000313" key="13">
    <source>
        <dbReference type="Proteomes" id="UP000186905"/>
    </source>
</evidence>
<proteinExistence type="inferred from homology"/>
<evidence type="ECO:0000256" key="1">
    <source>
        <dbReference type="ARBA" id="ARBA00005594"/>
    </source>
</evidence>
<dbReference type="OrthoDB" id="9815130at2"/>
<feature type="binding site" evidence="10">
    <location>
        <position position="32"/>
    </location>
    <ligand>
        <name>Zn(2+)</name>
        <dbReference type="ChEBI" id="CHEBI:29105"/>
    </ligand>
</feature>
<dbReference type="SUPFAM" id="SSF52374">
    <property type="entry name" value="Nucleotidylyl transferase"/>
    <property type="match status" value="1"/>
</dbReference>
<evidence type="ECO:0000256" key="9">
    <source>
        <dbReference type="ARBA" id="ARBA00023146"/>
    </source>
</evidence>
<evidence type="ECO:0000256" key="6">
    <source>
        <dbReference type="ARBA" id="ARBA00022833"/>
    </source>
</evidence>
<evidence type="ECO:0000256" key="2">
    <source>
        <dbReference type="ARBA" id="ARBA00011245"/>
    </source>
</evidence>
<feature type="binding site" evidence="10">
    <location>
        <position position="223"/>
    </location>
    <ligand>
        <name>Zn(2+)</name>
        <dbReference type="ChEBI" id="CHEBI:29105"/>
    </ligand>
</feature>
<protein>
    <recommendedName>
        <fullName evidence="10">Cysteine--tRNA ligase</fullName>
        <ecNumber evidence="10">6.1.1.16</ecNumber>
    </recommendedName>
    <alternativeName>
        <fullName evidence="10">Cysteinyl-tRNA synthetase</fullName>
        <shortName evidence="10">CysRS</shortName>
    </alternativeName>
</protein>
<dbReference type="PANTHER" id="PTHR10890">
    <property type="entry name" value="CYSTEINYL-TRNA SYNTHETASE"/>
    <property type="match status" value="1"/>
</dbReference>
<comment type="cofactor">
    <cofactor evidence="10">
        <name>Zn(2+)</name>
        <dbReference type="ChEBI" id="CHEBI:29105"/>
    </cofactor>
    <text evidence="10">Binds 1 zinc ion per subunit.</text>
</comment>
<keyword evidence="9 10" id="KW-0030">Aminoacyl-tRNA synthetase</keyword>
<reference evidence="12 13" key="1">
    <citation type="submission" date="2016-09" db="EMBL/GenBank/DDBJ databases">
        <title>Photobacterium proteolyticum sp. nov. a protease producing bacterium isolated from ocean sediments of Laizhou Bay.</title>
        <authorList>
            <person name="Li Y."/>
        </authorList>
    </citation>
    <scope>NUCLEOTIDE SEQUENCE [LARGE SCALE GENOMIC DNA]</scope>
    <source>
        <strain evidence="12 13">13-12</strain>
    </source>
</reference>
<dbReference type="GO" id="GO:0004817">
    <property type="term" value="F:cysteine-tRNA ligase activity"/>
    <property type="evidence" value="ECO:0007669"/>
    <property type="project" value="UniProtKB-UniRule"/>
</dbReference>
<evidence type="ECO:0000256" key="7">
    <source>
        <dbReference type="ARBA" id="ARBA00022840"/>
    </source>
</evidence>
<keyword evidence="10" id="KW-0963">Cytoplasm</keyword>
<sequence>MAQTTLHFYNTLNRQLTPFNSIEPLKVGLYACGPTVYDYAHVGNLRTYLFVDTLKRVLQLNGYQVNHVMNITDVGHLVSDGDSGEDKMEKGARSQHKSAWEIATLFESAFFTDLERLNILKPSITCRATEHIQDQIAFIQSLEEKGYTYQTNDGIYFDTEKMPDYGKLARLDKQGLAAGIRVDMAEKRHPTDFALWKFSSGQKRQMEWQSPWGIGFPGWHIECSAMAEKYLGETFDIHIGGEDHIPVHHTNEIAQCQAKNGKVQANYWMHGYFLNINNEKISKSGVSLRLESLIEQGYEPLAYRYLTLTSHYRSHLSFSWEGLAGAQKALRRLRGKVADMPAGGKVDDEYKVAFLGYINRDLNMPQALALVWNVIDSDIAPADKKATLLYFDQAFGLELEKVIQVAIPDEVQRLAEQRQIMKQQGLYDEADSIRDQILAYGYQVNDSADQSFTITPR</sequence>
<dbReference type="GO" id="GO:0006423">
    <property type="term" value="P:cysteinyl-tRNA aminoacylation"/>
    <property type="evidence" value="ECO:0007669"/>
    <property type="project" value="UniProtKB-UniRule"/>
</dbReference>
<evidence type="ECO:0000256" key="8">
    <source>
        <dbReference type="ARBA" id="ARBA00022917"/>
    </source>
</evidence>
<evidence type="ECO:0000256" key="10">
    <source>
        <dbReference type="HAMAP-Rule" id="MF_00041"/>
    </source>
</evidence>
<comment type="similarity">
    <text evidence="1 10">Belongs to the class-I aminoacyl-tRNA synthetase family.</text>
</comment>
<keyword evidence="8 10" id="KW-0648">Protein biosynthesis</keyword>
<keyword evidence="3 10" id="KW-0436">Ligase</keyword>
<comment type="caution">
    <text evidence="10">Lacks conserved residue(s) required for the propagation of feature annotation.</text>
</comment>
<dbReference type="RefSeq" id="WP_075767798.1">
    <property type="nucleotide sequence ID" value="NZ_MJIL01000097.1"/>
</dbReference>
<keyword evidence="4 10" id="KW-0479">Metal-binding</keyword>
<feature type="binding site" evidence="10">
    <location>
        <position position="252"/>
    </location>
    <ligand>
        <name>Zn(2+)</name>
        <dbReference type="ChEBI" id="CHEBI:29105"/>
    </ligand>
</feature>
<dbReference type="InterPro" id="IPR014729">
    <property type="entry name" value="Rossmann-like_a/b/a_fold"/>
</dbReference>
<dbReference type="NCBIfam" id="TIGR00435">
    <property type="entry name" value="cysS"/>
    <property type="match status" value="1"/>
</dbReference>
<keyword evidence="6 10" id="KW-0862">Zinc</keyword>
<dbReference type="GO" id="GO:0005524">
    <property type="term" value="F:ATP binding"/>
    <property type="evidence" value="ECO:0007669"/>
    <property type="project" value="UniProtKB-UniRule"/>
</dbReference>
<dbReference type="AlphaFoldDB" id="A0A1Q9G897"/>
<accession>A0A1Q9G897</accession>
<dbReference type="InterPro" id="IPR024909">
    <property type="entry name" value="Cys-tRNA/MSH_ligase"/>
</dbReference>
<dbReference type="CDD" id="cd00672">
    <property type="entry name" value="CysRS_core"/>
    <property type="match status" value="1"/>
</dbReference>
<dbReference type="Proteomes" id="UP000186905">
    <property type="component" value="Unassembled WGS sequence"/>
</dbReference>
<dbReference type="HAMAP" id="MF_00041">
    <property type="entry name" value="Cys_tRNA_synth"/>
    <property type="match status" value="1"/>
</dbReference>
<dbReference type="SUPFAM" id="SSF47323">
    <property type="entry name" value="Anticodon-binding domain of a subclass of class I aminoacyl-tRNA synthetases"/>
    <property type="match status" value="1"/>
</dbReference>
<evidence type="ECO:0000256" key="4">
    <source>
        <dbReference type="ARBA" id="ARBA00022723"/>
    </source>
</evidence>
<dbReference type="Pfam" id="PF01406">
    <property type="entry name" value="tRNA-synt_1e"/>
    <property type="match status" value="1"/>
</dbReference>
<dbReference type="InterPro" id="IPR009080">
    <property type="entry name" value="tRNAsynth_Ia_anticodon-bd"/>
</dbReference>
<comment type="catalytic activity">
    <reaction evidence="10">
        <text>tRNA(Cys) + L-cysteine + ATP = L-cysteinyl-tRNA(Cys) + AMP + diphosphate</text>
        <dbReference type="Rhea" id="RHEA:17773"/>
        <dbReference type="Rhea" id="RHEA-COMP:9661"/>
        <dbReference type="Rhea" id="RHEA-COMP:9679"/>
        <dbReference type="ChEBI" id="CHEBI:30616"/>
        <dbReference type="ChEBI" id="CHEBI:33019"/>
        <dbReference type="ChEBI" id="CHEBI:35235"/>
        <dbReference type="ChEBI" id="CHEBI:78442"/>
        <dbReference type="ChEBI" id="CHEBI:78517"/>
        <dbReference type="ChEBI" id="CHEBI:456215"/>
        <dbReference type="EC" id="6.1.1.16"/>
    </reaction>
</comment>
<dbReference type="EC" id="6.1.1.16" evidence="10"/>
<organism evidence="12 13">
    <name type="scientific">Photobacterium proteolyticum</name>
    <dbReference type="NCBI Taxonomy" id="1903952"/>
    <lineage>
        <taxon>Bacteria</taxon>
        <taxon>Pseudomonadati</taxon>
        <taxon>Pseudomonadota</taxon>
        <taxon>Gammaproteobacteria</taxon>
        <taxon>Vibrionales</taxon>
        <taxon>Vibrionaceae</taxon>
        <taxon>Photobacterium</taxon>
    </lineage>
</organism>
<evidence type="ECO:0000313" key="12">
    <source>
        <dbReference type="EMBL" id="OLQ70506.1"/>
    </source>
</evidence>
<feature type="binding site" evidence="10">
    <location>
        <position position="283"/>
    </location>
    <ligand>
        <name>ATP</name>
        <dbReference type="ChEBI" id="CHEBI:30616"/>
    </ligand>
</feature>
<keyword evidence="7 10" id="KW-0067">ATP-binding</keyword>
<comment type="subcellular location">
    <subcellularLocation>
        <location evidence="10">Cytoplasm</location>
    </subcellularLocation>
</comment>
<dbReference type="GO" id="GO:0008270">
    <property type="term" value="F:zinc ion binding"/>
    <property type="evidence" value="ECO:0007669"/>
    <property type="project" value="UniProtKB-UniRule"/>
</dbReference>
<name>A0A1Q9G897_9GAMM</name>
<evidence type="ECO:0000256" key="5">
    <source>
        <dbReference type="ARBA" id="ARBA00022741"/>
    </source>
</evidence>
<evidence type="ECO:0000256" key="3">
    <source>
        <dbReference type="ARBA" id="ARBA00022598"/>
    </source>
</evidence>
<dbReference type="InterPro" id="IPR015803">
    <property type="entry name" value="Cys-tRNA-ligase"/>
</dbReference>
<evidence type="ECO:0000259" key="11">
    <source>
        <dbReference type="Pfam" id="PF01406"/>
    </source>
</evidence>
<dbReference type="InterPro" id="IPR032678">
    <property type="entry name" value="tRNA-synt_1_cat_dom"/>
</dbReference>
<dbReference type="STRING" id="1903952.BIT28_27190"/>
<dbReference type="GO" id="GO:0005829">
    <property type="term" value="C:cytosol"/>
    <property type="evidence" value="ECO:0007669"/>
    <property type="project" value="TreeGrafter"/>
</dbReference>
<feature type="short sequence motif" description="'HIGH' region" evidence="10">
    <location>
        <begin position="34"/>
        <end position="44"/>
    </location>
</feature>
<feature type="domain" description="tRNA synthetases class I catalytic" evidence="11">
    <location>
        <begin position="19"/>
        <end position="327"/>
    </location>
</feature>
<dbReference type="PRINTS" id="PR00983">
    <property type="entry name" value="TRNASYNTHCYS"/>
</dbReference>